<evidence type="ECO:0000313" key="1">
    <source>
        <dbReference type="EMBL" id="GAA4370087.1"/>
    </source>
</evidence>
<organism evidence="1 2">
    <name type="scientific">Hymenobacter saemangeumensis</name>
    <dbReference type="NCBI Taxonomy" id="1084522"/>
    <lineage>
        <taxon>Bacteria</taxon>
        <taxon>Pseudomonadati</taxon>
        <taxon>Bacteroidota</taxon>
        <taxon>Cytophagia</taxon>
        <taxon>Cytophagales</taxon>
        <taxon>Hymenobacteraceae</taxon>
        <taxon>Hymenobacter</taxon>
    </lineage>
</organism>
<comment type="caution">
    <text evidence="1">The sequence shown here is derived from an EMBL/GenBank/DDBJ whole genome shotgun (WGS) entry which is preliminary data.</text>
</comment>
<evidence type="ECO:0000313" key="2">
    <source>
        <dbReference type="Proteomes" id="UP001501153"/>
    </source>
</evidence>
<keyword evidence="2" id="KW-1185">Reference proteome</keyword>
<dbReference type="Pfam" id="PF07927">
    <property type="entry name" value="HicA_toxin"/>
    <property type="match status" value="1"/>
</dbReference>
<accession>A0ABP8IS83</accession>
<proteinExistence type="predicted"/>
<dbReference type="InterPro" id="IPR012933">
    <property type="entry name" value="HicA_mRNA_interferase"/>
</dbReference>
<name>A0ABP8IS83_9BACT</name>
<dbReference type="SUPFAM" id="SSF54786">
    <property type="entry name" value="YcfA/nrd intein domain"/>
    <property type="match status" value="1"/>
</dbReference>
<dbReference type="RefSeq" id="WP_345238351.1">
    <property type="nucleotide sequence ID" value="NZ_BAABGZ010000081.1"/>
</dbReference>
<dbReference type="EMBL" id="BAABGZ010000081">
    <property type="protein sequence ID" value="GAA4370087.1"/>
    <property type="molecule type" value="Genomic_DNA"/>
</dbReference>
<evidence type="ECO:0008006" key="3">
    <source>
        <dbReference type="Google" id="ProtNLM"/>
    </source>
</evidence>
<sequence>MSKHEKLLARLLTQPTDFIWDELLRLLKALGYEELSAGKTGGSRRAFVNAATSVIIRLHKPHPGNILKQYQLKQIIQQLNLNKP</sequence>
<gene>
    <name evidence="1" type="ORF">GCM10023185_44330</name>
</gene>
<dbReference type="Proteomes" id="UP001501153">
    <property type="component" value="Unassembled WGS sequence"/>
</dbReference>
<protein>
    <recommendedName>
        <fullName evidence="3">Type II toxin-antitoxin system HicA family toxin</fullName>
    </recommendedName>
</protein>
<reference evidence="2" key="1">
    <citation type="journal article" date="2019" name="Int. J. Syst. Evol. Microbiol.">
        <title>The Global Catalogue of Microorganisms (GCM) 10K type strain sequencing project: providing services to taxonomists for standard genome sequencing and annotation.</title>
        <authorList>
            <consortium name="The Broad Institute Genomics Platform"/>
            <consortium name="The Broad Institute Genome Sequencing Center for Infectious Disease"/>
            <person name="Wu L."/>
            <person name="Ma J."/>
        </authorList>
    </citation>
    <scope>NUCLEOTIDE SEQUENCE [LARGE SCALE GENOMIC DNA]</scope>
    <source>
        <strain evidence="2">JCM 17923</strain>
    </source>
</reference>